<dbReference type="PANTHER" id="PTHR43248">
    <property type="entry name" value="2-SUCCINYL-6-HYDROXY-2,4-CYCLOHEXADIENE-1-CARBOXYLATE SYNTHASE"/>
    <property type="match status" value="1"/>
</dbReference>
<comment type="similarity">
    <text evidence="1">Belongs to the peptidase S33 family.</text>
</comment>
<proteinExistence type="inferred from homology"/>
<evidence type="ECO:0000256" key="2">
    <source>
        <dbReference type="ARBA" id="ARBA00022801"/>
    </source>
</evidence>
<comment type="caution">
    <text evidence="4">The sequence shown here is derived from an EMBL/GenBank/DDBJ whole genome shotgun (WGS) entry which is preliminary data.</text>
</comment>
<sequence>MGYVGSSQAVPGMLYGFDDITSSSSLTWTPCFNDFKCTKLQVPLDYANPSLGTTDIAFIKRPGKNATFEAPNIVFTYGGPGGSGVELLLTGPHDQLGAMFGEQYNLVFFDPRGVNNSGLTLDCFSGNADARAEFNDLHKTGITNTSTDSLQEQFYSSAIFAEWCENAMRKTSSPYAYYVTTPVVAHDLLSYIEAEARLGGTTRPEDAKLWTYGVSYGTVTGVTFATLFPNRVGRMVLDGIVDAEQYYDNVWLDNMDQTDAGVESFAETCHAAGADKCSFWGSSSAEILSRLGRLIEQLKNHPVPISGVDRAGSSSEHMAMVTQADIKMHIFEAMYDPLTSFPVMADVLHQLEAGNATALTGTFASKAARRTDPGRQIICADVTRRNRITTVEQYAEFVEASVARSRYVGDVWPIELDGVLCSALKPELPDSMLMQASIGAIESPTAFPIMFTSNTIDPISSLTAAKKATAKFKHSVLLQQEGVGHTVIGMLGSLCYFHHVQDYFAGVLPPANTTCPQEHTPFQM</sequence>
<dbReference type="GO" id="GO:0016787">
    <property type="term" value="F:hydrolase activity"/>
    <property type="evidence" value="ECO:0007669"/>
    <property type="project" value="UniProtKB-KW"/>
</dbReference>
<feature type="domain" description="Peptidase S33 tripeptidyl aminopeptidase-like C-terminal" evidence="3">
    <location>
        <begin position="439"/>
        <end position="515"/>
    </location>
</feature>
<dbReference type="SUPFAM" id="SSF53474">
    <property type="entry name" value="alpha/beta-Hydrolases"/>
    <property type="match status" value="1"/>
</dbReference>
<dbReference type="Proteomes" id="UP000756346">
    <property type="component" value="Unassembled WGS sequence"/>
</dbReference>
<dbReference type="PANTHER" id="PTHR43248:SF25">
    <property type="entry name" value="AB HYDROLASE-1 DOMAIN-CONTAINING PROTEIN-RELATED"/>
    <property type="match status" value="1"/>
</dbReference>
<reference evidence="4" key="1">
    <citation type="journal article" date="2021" name="Nat. Commun.">
        <title>Genetic determinants of endophytism in the Arabidopsis root mycobiome.</title>
        <authorList>
            <person name="Mesny F."/>
            <person name="Miyauchi S."/>
            <person name="Thiergart T."/>
            <person name="Pickel B."/>
            <person name="Atanasova L."/>
            <person name="Karlsson M."/>
            <person name="Huettel B."/>
            <person name="Barry K.W."/>
            <person name="Haridas S."/>
            <person name="Chen C."/>
            <person name="Bauer D."/>
            <person name="Andreopoulos W."/>
            <person name="Pangilinan J."/>
            <person name="LaButti K."/>
            <person name="Riley R."/>
            <person name="Lipzen A."/>
            <person name="Clum A."/>
            <person name="Drula E."/>
            <person name="Henrissat B."/>
            <person name="Kohler A."/>
            <person name="Grigoriev I.V."/>
            <person name="Martin F.M."/>
            <person name="Hacquard S."/>
        </authorList>
    </citation>
    <scope>NUCLEOTIDE SEQUENCE</scope>
    <source>
        <strain evidence="4">MPI-CAGE-CH-0230</strain>
    </source>
</reference>
<dbReference type="EMBL" id="JAGTJQ010000001">
    <property type="protein sequence ID" value="KAH7039814.1"/>
    <property type="molecule type" value="Genomic_DNA"/>
</dbReference>
<dbReference type="Gene3D" id="3.40.50.1820">
    <property type="entry name" value="alpha/beta hydrolase"/>
    <property type="match status" value="1"/>
</dbReference>
<evidence type="ECO:0000313" key="4">
    <source>
        <dbReference type="EMBL" id="KAH7039814.1"/>
    </source>
</evidence>
<dbReference type="RefSeq" id="XP_046017869.1">
    <property type="nucleotide sequence ID" value="XM_046157766.1"/>
</dbReference>
<dbReference type="InterPro" id="IPR013595">
    <property type="entry name" value="Pept_S33_TAP-like_C"/>
</dbReference>
<organism evidence="4 5">
    <name type="scientific">Microdochium trichocladiopsis</name>
    <dbReference type="NCBI Taxonomy" id="1682393"/>
    <lineage>
        <taxon>Eukaryota</taxon>
        <taxon>Fungi</taxon>
        <taxon>Dikarya</taxon>
        <taxon>Ascomycota</taxon>
        <taxon>Pezizomycotina</taxon>
        <taxon>Sordariomycetes</taxon>
        <taxon>Xylariomycetidae</taxon>
        <taxon>Xylariales</taxon>
        <taxon>Microdochiaceae</taxon>
        <taxon>Microdochium</taxon>
    </lineage>
</organism>
<accession>A0A9P8YG79</accession>
<evidence type="ECO:0000259" key="3">
    <source>
        <dbReference type="Pfam" id="PF08386"/>
    </source>
</evidence>
<dbReference type="OrthoDB" id="425534at2759"/>
<dbReference type="InterPro" id="IPR051601">
    <property type="entry name" value="Serine_prot/Carboxylest_S33"/>
</dbReference>
<keyword evidence="2" id="KW-0378">Hydrolase</keyword>
<keyword evidence="5" id="KW-1185">Reference proteome</keyword>
<protein>
    <recommendedName>
        <fullName evidence="3">Peptidase S33 tripeptidyl aminopeptidase-like C-terminal domain-containing protein</fullName>
    </recommendedName>
</protein>
<name>A0A9P8YG79_9PEZI</name>
<evidence type="ECO:0000256" key="1">
    <source>
        <dbReference type="ARBA" id="ARBA00010088"/>
    </source>
</evidence>
<dbReference type="AlphaFoldDB" id="A0A9P8YG79"/>
<dbReference type="InterPro" id="IPR029058">
    <property type="entry name" value="AB_hydrolase_fold"/>
</dbReference>
<dbReference type="GeneID" id="70187312"/>
<dbReference type="Pfam" id="PF08386">
    <property type="entry name" value="Abhydrolase_4"/>
    <property type="match status" value="1"/>
</dbReference>
<evidence type="ECO:0000313" key="5">
    <source>
        <dbReference type="Proteomes" id="UP000756346"/>
    </source>
</evidence>
<gene>
    <name evidence="4" type="ORF">B0I36DRAFT_357201</name>
</gene>